<proteinExistence type="predicted"/>
<reference evidence="1 2" key="1">
    <citation type="submission" date="2016-02" db="EMBL/GenBank/DDBJ databases">
        <title>Discovery of a natural microsporidian pathogen with a broad tissue tropism in Caenorhabditis elegans.</title>
        <authorList>
            <person name="Luallen R.J."/>
            <person name="Reinke A.W."/>
            <person name="Tong L."/>
            <person name="Botts M.R."/>
            <person name="Felix M.-A."/>
            <person name="Troemel E.R."/>
        </authorList>
    </citation>
    <scope>NUCLEOTIDE SEQUENCE [LARGE SCALE GENOMIC DNA]</scope>
    <source>
        <strain evidence="1 2">JUm2807</strain>
    </source>
</reference>
<dbReference type="RefSeq" id="XP_067545403.1">
    <property type="nucleotide sequence ID" value="XM_067687695.1"/>
</dbReference>
<dbReference type="Proteomes" id="UP000185944">
    <property type="component" value="Unassembled WGS sequence"/>
</dbReference>
<dbReference type="AlphaFoldDB" id="A0A177EL19"/>
<comment type="caution">
    <text evidence="1">The sequence shown here is derived from an EMBL/GenBank/DDBJ whole genome shotgun (WGS) entry which is preliminary data.</text>
</comment>
<dbReference type="EMBL" id="LTDL01000014">
    <property type="protein sequence ID" value="OAG31802.1"/>
    <property type="molecule type" value="Genomic_DNA"/>
</dbReference>
<dbReference type="GeneID" id="93646627"/>
<protein>
    <submittedName>
        <fullName evidence="1">Uncharacterized protein</fullName>
    </submittedName>
</protein>
<evidence type="ECO:0000313" key="1">
    <source>
        <dbReference type="EMBL" id="OAG31802.1"/>
    </source>
</evidence>
<gene>
    <name evidence="1" type="ORF">NEDG_00277</name>
</gene>
<name>A0A177EL19_9MICR</name>
<evidence type="ECO:0000313" key="2">
    <source>
        <dbReference type="Proteomes" id="UP000185944"/>
    </source>
</evidence>
<accession>A0A177EL19</accession>
<organism evidence="1 2">
    <name type="scientific">Nematocida displodere</name>
    <dbReference type="NCBI Taxonomy" id="1805483"/>
    <lineage>
        <taxon>Eukaryota</taxon>
        <taxon>Fungi</taxon>
        <taxon>Fungi incertae sedis</taxon>
        <taxon>Microsporidia</taxon>
        <taxon>Nematocida</taxon>
    </lineage>
</organism>
<keyword evidence="2" id="KW-1185">Reference proteome</keyword>
<sequence>MALLKRVMHAPISRKALEFASAQPRSKEDMLNLLPKIPGHSSTSIHHVIALDPTVPLNPIYSEALKYWGVTVVDNKYLLLSADFYHFFKQIGPGIMGLAYSSEAVFALNQQDLNNDNINSFLVNENFLKEYTDCIKFSFILSAISIEHLSLEYLKVRQQITPSLIASLKEEAAFKPDSNALHAYSPANFNMIWLLGDIQHTLGIALDIVTHHVNEIFILCEPENSMPYFSGEVRDTLNKYVAAIVASQATVEKIHSFEPSVDELNAIESILNEIGDTFFKELATIVQYVDAVYGSFYQKMKTEVAAANKNPALLSNKGRCMVFQSLLCMNTTINSEEEIVKALNRVDARKRLAEWYNRLTKPNSSRAPKPKLSKIHPETLLYPG</sequence>
<dbReference type="VEuPathDB" id="MicrosporidiaDB:NEDG_00277"/>